<feature type="region of interest" description="Disordered" evidence="2">
    <location>
        <begin position="233"/>
        <end position="265"/>
    </location>
</feature>
<name>A0AAV5INA9_9ROSI</name>
<organism evidence="5 6">
    <name type="scientific">Rubroshorea leprosula</name>
    <dbReference type="NCBI Taxonomy" id="152421"/>
    <lineage>
        <taxon>Eukaryota</taxon>
        <taxon>Viridiplantae</taxon>
        <taxon>Streptophyta</taxon>
        <taxon>Embryophyta</taxon>
        <taxon>Tracheophyta</taxon>
        <taxon>Spermatophyta</taxon>
        <taxon>Magnoliopsida</taxon>
        <taxon>eudicotyledons</taxon>
        <taxon>Gunneridae</taxon>
        <taxon>Pentapetalae</taxon>
        <taxon>rosids</taxon>
        <taxon>malvids</taxon>
        <taxon>Malvales</taxon>
        <taxon>Dipterocarpaceae</taxon>
        <taxon>Rubroshorea</taxon>
    </lineage>
</organism>
<evidence type="ECO:0000259" key="3">
    <source>
        <dbReference type="PROSITE" id="PS50102"/>
    </source>
</evidence>
<dbReference type="Proteomes" id="UP001054252">
    <property type="component" value="Unassembled WGS sequence"/>
</dbReference>
<dbReference type="InterPro" id="IPR043151">
    <property type="entry name" value="BAH_sf"/>
</dbReference>
<dbReference type="Pfam" id="PF01426">
    <property type="entry name" value="BAH"/>
    <property type="match status" value="1"/>
</dbReference>
<dbReference type="AlphaFoldDB" id="A0AAV5INA9"/>
<dbReference type="InterPro" id="IPR012677">
    <property type="entry name" value="Nucleotide-bd_a/b_plait_sf"/>
</dbReference>
<proteinExistence type="predicted"/>
<dbReference type="PROSITE" id="PS50102">
    <property type="entry name" value="RRM"/>
    <property type="match status" value="1"/>
</dbReference>
<sequence>MVDVENLEFKWGKKRGVGGKKRDVRFYESFTYDGEEYRLYDCVYFFKDDEPLPYIGKIIKIWENPDKTKKVKVVWFFQPHEITCYLAAEEALENELVLATGEGLGLTNINPLEAIAGKCNVVCISKDSRNRQPSIEERQLADYVFYQTFDVGQRTISDKIDEKIAGIEAKYFFNREGFLKPSADQKSGGAGKEDTIGKQIPEQPDGDMKVSLSVIHDKVAPVVQEVGSEIAGTDKKDSLSGLKSSSKIDSDVREGNKAKIDDSVKVPDEAKKINVQNFSRHDSDSNAAKALEPNVKASEDKSKLAKDSHGKVKSFLKELKTDDKLTKLGNGKLPKESSVQPPKDYKKSKKHALQSMGKLDFDRSKWFKELPWEERMKNAHEEGTLVLLQNLDPAYNSADVQDIVRQVFKETCTAKMFQRTAFSNPYYGQAFVIFKTREVAQMVVTRLDKGCLLLPNGRPLVASIANPSFPKKQSTFSGHLTLDKLKLQTQREMKEAVSTSHCSQPNTLEFDMAMEWCLLQERAECSWKKLFELQEKEYRKVKAELKSK</sequence>
<evidence type="ECO:0000313" key="6">
    <source>
        <dbReference type="Proteomes" id="UP001054252"/>
    </source>
</evidence>
<feature type="domain" description="BAH" evidence="4">
    <location>
        <begin position="35"/>
        <end position="160"/>
    </location>
</feature>
<comment type="caution">
    <text evidence="5">The sequence shown here is derived from an EMBL/GenBank/DDBJ whole genome shotgun (WGS) entry which is preliminary data.</text>
</comment>
<gene>
    <name evidence="5" type="ORF">SLEP1_g15690</name>
</gene>
<feature type="region of interest" description="Disordered" evidence="2">
    <location>
        <begin position="326"/>
        <end position="347"/>
    </location>
</feature>
<evidence type="ECO:0000259" key="4">
    <source>
        <dbReference type="PROSITE" id="PS51038"/>
    </source>
</evidence>
<dbReference type="InterPro" id="IPR000504">
    <property type="entry name" value="RRM_dom"/>
</dbReference>
<dbReference type="Gene3D" id="3.30.70.330">
    <property type="match status" value="1"/>
</dbReference>
<dbReference type="PROSITE" id="PS51038">
    <property type="entry name" value="BAH"/>
    <property type="match status" value="1"/>
</dbReference>
<accession>A0AAV5INA9</accession>
<keyword evidence="6" id="KW-1185">Reference proteome</keyword>
<dbReference type="GO" id="GO:0003723">
    <property type="term" value="F:RNA binding"/>
    <property type="evidence" value="ECO:0007669"/>
    <property type="project" value="UniProtKB-UniRule"/>
</dbReference>
<dbReference type="SUPFAM" id="SSF54928">
    <property type="entry name" value="RNA-binding domain, RBD"/>
    <property type="match status" value="1"/>
</dbReference>
<reference evidence="5 6" key="1">
    <citation type="journal article" date="2021" name="Commun. Biol.">
        <title>The genome of Shorea leprosula (Dipterocarpaceae) highlights the ecological relevance of drought in aseasonal tropical rainforests.</title>
        <authorList>
            <person name="Ng K.K.S."/>
            <person name="Kobayashi M.J."/>
            <person name="Fawcett J.A."/>
            <person name="Hatakeyama M."/>
            <person name="Paape T."/>
            <person name="Ng C.H."/>
            <person name="Ang C.C."/>
            <person name="Tnah L.H."/>
            <person name="Lee C.T."/>
            <person name="Nishiyama T."/>
            <person name="Sese J."/>
            <person name="O'Brien M.J."/>
            <person name="Copetti D."/>
            <person name="Mohd Noor M.I."/>
            <person name="Ong R.C."/>
            <person name="Putra M."/>
            <person name="Sireger I.Z."/>
            <person name="Indrioko S."/>
            <person name="Kosugi Y."/>
            <person name="Izuno A."/>
            <person name="Isagi Y."/>
            <person name="Lee S.L."/>
            <person name="Shimizu K.K."/>
        </authorList>
    </citation>
    <scope>NUCLEOTIDE SEQUENCE [LARGE SCALE GENOMIC DNA]</scope>
    <source>
        <strain evidence="5">214</strain>
    </source>
</reference>
<feature type="domain" description="RRM" evidence="3">
    <location>
        <begin position="384"/>
        <end position="467"/>
    </location>
</feature>
<dbReference type="SMART" id="SM00439">
    <property type="entry name" value="BAH"/>
    <property type="match status" value="1"/>
</dbReference>
<feature type="compositionally biased region" description="Basic and acidic residues" evidence="2">
    <location>
        <begin position="246"/>
        <end position="265"/>
    </location>
</feature>
<dbReference type="EMBL" id="BPVZ01000020">
    <property type="protein sequence ID" value="GKV03381.1"/>
    <property type="molecule type" value="Genomic_DNA"/>
</dbReference>
<dbReference type="PANTHER" id="PTHR47073">
    <property type="entry name" value="PROTEIN ANTI-SILENCING 1"/>
    <property type="match status" value="1"/>
</dbReference>
<dbReference type="Gene3D" id="2.30.30.490">
    <property type="match status" value="1"/>
</dbReference>
<dbReference type="FunFam" id="2.30.30.490:FF:000017">
    <property type="entry name" value="Bromo-adjacent homology (BAH) domain-containing protein"/>
    <property type="match status" value="1"/>
</dbReference>
<evidence type="ECO:0000256" key="1">
    <source>
        <dbReference type="PROSITE-ProRule" id="PRU00176"/>
    </source>
</evidence>
<dbReference type="InterPro" id="IPR001025">
    <property type="entry name" value="BAH_dom"/>
</dbReference>
<dbReference type="PANTHER" id="PTHR47073:SF2">
    <property type="entry name" value="PROTEIN ANTI-SILENCING 1"/>
    <property type="match status" value="1"/>
</dbReference>
<protein>
    <recommendedName>
        <fullName evidence="7">BAH domain-containing protein</fullName>
    </recommendedName>
</protein>
<evidence type="ECO:0000313" key="5">
    <source>
        <dbReference type="EMBL" id="GKV03381.1"/>
    </source>
</evidence>
<dbReference type="GO" id="GO:0003682">
    <property type="term" value="F:chromatin binding"/>
    <property type="evidence" value="ECO:0007669"/>
    <property type="project" value="InterPro"/>
</dbReference>
<evidence type="ECO:0008006" key="7">
    <source>
        <dbReference type="Google" id="ProtNLM"/>
    </source>
</evidence>
<evidence type="ECO:0000256" key="2">
    <source>
        <dbReference type="SAM" id="MobiDB-lite"/>
    </source>
</evidence>
<feature type="region of interest" description="Disordered" evidence="2">
    <location>
        <begin position="182"/>
        <end position="206"/>
    </location>
</feature>
<dbReference type="InterPro" id="IPR035979">
    <property type="entry name" value="RBD_domain_sf"/>
</dbReference>
<keyword evidence="1" id="KW-0694">RNA-binding</keyword>